<dbReference type="EMBL" id="JACIDT010000014">
    <property type="protein sequence ID" value="MBB3927665.1"/>
    <property type="molecule type" value="Genomic_DNA"/>
</dbReference>
<dbReference type="Proteomes" id="UP000571950">
    <property type="component" value="Unassembled WGS sequence"/>
</dbReference>
<keyword evidence="1" id="KW-0472">Membrane</keyword>
<evidence type="ECO:0000313" key="3">
    <source>
        <dbReference type="Proteomes" id="UP000571950"/>
    </source>
</evidence>
<organism evidence="2 3">
    <name type="scientific">Sphingobium jiangsuense</name>
    <dbReference type="NCBI Taxonomy" id="870476"/>
    <lineage>
        <taxon>Bacteria</taxon>
        <taxon>Pseudomonadati</taxon>
        <taxon>Pseudomonadota</taxon>
        <taxon>Alphaproteobacteria</taxon>
        <taxon>Sphingomonadales</taxon>
        <taxon>Sphingomonadaceae</taxon>
        <taxon>Sphingobium</taxon>
    </lineage>
</organism>
<gene>
    <name evidence="2" type="ORF">GGR43_003398</name>
</gene>
<keyword evidence="1" id="KW-0812">Transmembrane</keyword>
<feature type="transmembrane region" description="Helical" evidence="1">
    <location>
        <begin position="13"/>
        <end position="34"/>
    </location>
</feature>
<evidence type="ECO:0000256" key="1">
    <source>
        <dbReference type="SAM" id="Phobius"/>
    </source>
</evidence>
<sequence length="35" mass="3737">MERVHHSLCLCDFGLLCMSSLAALTITGIAFVLLG</sequence>
<keyword evidence="1" id="KW-1133">Transmembrane helix</keyword>
<dbReference type="AlphaFoldDB" id="A0A7W6BIK1"/>
<name>A0A7W6BIK1_9SPHN</name>
<proteinExistence type="predicted"/>
<protein>
    <submittedName>
        <fullName evidence="2">Uncharacterized protein</fullName>
    </submittedName>
</protein>
<keyword evidence="3" id="KW-1185">Reference proteome</keyword>
<reference evidence="2 3" key="1">
    <citation type="submission" date="2020-08" db="EMBL/GenBank/DDBJ databases">
        <title>Genomic Encyclopedia of Type Strains, Phase IV (KMG-IV): sequencing the most valuable type-strain genomes for metagenomic binning, comparative biology and taxonomic classification.</title>
        <authorList>
            <person name="Goeker M."/>
        </authorList>
    </citation>
    <scope>NUCLEOTIDE SEQUENCE [LARGE SCALE GENOMIC DNA]</scope>
    <source>
        <strain evidence="2 3">DSM 26189</strain>
    </source>
</reference>
<accession>A0A7W6BIK1</accession>
<evidence type="ECO:0000313" key="2">
    <source>
        <dbReference type="EMBL" id="MBB3927665.1"/>
    </source>
</evidence>
<comment type="caution">
    <text evidence="2">The sequence shown here is derived from an EMBL/GenBank/DDBJ whole genome shotgun (WGS) entry which is preliminary data.</text>
</comment>